<dbReference type="PANTHER" id="PTHR31286:SF148">
    <property type="entry name" value="DUF4283 DOMAIN-CONTAINING PROTEIN"/>
    <property type="match status" value="1"/>
</dbReference>
<keyword evidence="3" id="KW-1185">Reference proteome</keyword>
<name>A0A8S2AKM2_ARAAE</name>
<dbReference type="EMBL" id="LR999455">
    <property type="protein sequence ID" value="CAE6075180.1"/>
    <property type="molecule type" value="Genomic_DNA"/>
</dbReference>
<accession>A0A8S2AKM2</accession>
<dbReference type="AlphaFoldDB" id="A0A8S2AKM2"/>
<evidence type="ECO:0000313" key="2">
    <source>
        <dbReference type="EMBL" id="CAE6075180.1"/>
    </source>
</evidence>
<reference evidence="2" key="1">
    <citation type="submission" date="2021-01" db="EMBL/GenBank/DDBJ databases">
        <authorList>
            <person name="Bezrukov I."/>
        </authorList>
    </citation>
    <scope>NUCLEOTIDE SEQUENCE</scope>
</reference>
<dbReference type="PANTHER" id="PTHR31286">
    <property type="entry name" value="GLYCINE-RICH CELL WALL STRUCTURAL PROTEIN 1.8-LIKE"/>
    <property type="match status" value="1"/>
</dbReference>
<dbReference type="Proteomes" id="UP000682877">
    <property type="component" value="Chromosome 5"/>
</dbReference>
<dbReference type="InterPro" id="IPR040256">
    <property type="entry name" value="At4g02000-like"/>
</dbReference>
<feature type="compositionally biased region" description="Acidic residues" evidence="1">
    <location>
        <begin position="231"/>
        <end position="241"/>
    </location>
</feature>
<proteinExistence type="predicted"/>
<feature type="region of interest" description="Disordered" evidence="1">
    <location>
        <begin position="175"/>
        <end position="208"/>
    </location>
</feature>
<gene>
    <name evidence="2" type="ORF">AARE701A_LOCUS12605</name>
</gene>
<sequence>MQQPAASLGHPGKETEQVLKLAEGSTGNRSDLRTLVSKEKVSTVVRAAGVPEKKSWVQLAQKHVFTKQKFVVEAVDGQERVVVPKEVTQSDVPSSMFTDKGLEFLSSAVGRPIRLHPKEDTCVSFDEAQILVEVDLTKDLPKEYVIMGEEEGKLDAVIKYSYPWLPPRFTCFASPGDGEEQGGDDQGWITPPRISRSPSKRSEGPKYGEASILSNTYSALSMVDEVRVEAKDEEEVGEEVELPTTQAPQGKVQKSDHVVSSRGANLPLRQSLFQEALK</sequence>
<feature type="region of interest" description="Disordered" evidence="1">
    <location>
        <begin position="228"/>
        <end position="265"/>
    </location>
</feature>
<organism evidence="2 3">
    <name type="scientific">Arabidopsis arenosa</name>
    <name type="common">Sand rock-cress</name>
    <name type="synonym">Cardaminopsis arenosa</name>
    <dbReference type="NCBI Taxonomy" id="38785"/>
    <lineage>
        <taxon>Eukaryota</taxon>
        <taxon>Viridiplantae</taxon>
        <taxon>Streptophyta</taxon>
        <taxon>Embryophyta</taxon>
        <taxon>Tracheophyta</taxon>
        <taxon>Spermatophyta</taxon>
        <taxon>Magnoliopsida</taxon>
        <taxon>eudicotyledons</taxon>
        <taxon>Gunneridae</taxon>
        <taxon>Pentapetalae</taxon>
        <taxon>rosids</taxon>
        <taxon>malvids</taxon>
        <taxon>Brassicales</taxon>
        <taxon>Brassicaceae</taxon>
        <taxon>Camelineae</taxon>
        <taxon>Arabidopsis</taxon>
    </lineage>
</organism>
<protein>
    <submittedName>
        <fullName evidence="2">Uncharacterized protein</fullName>
    </submittedName>
</protein>
<evidence type="ECO:0000256" key="1">
    <source>
        <dbReference type="SAM" id="MobiDB-lite"/>
    </source>
</evidence>
<evidence type="ECO:0000313" key="3">
    <source>
        <dbReference type="Proteomes" id="UP000682877"/>
    </source>
</evidence>